<reference evidence="2 3" key="1">
    <citation type="submission" date="2011-05" db="EMBL/GenBank/DDBJ databases">
        <title>Whole genome sequence of Microlunatus phosphovorus NM-1.</title>
        <authorList>
            <person name="Hosoyama A."/>
            <person name="Sasaki K."/>
            <person name="Harada T."/>
            <person name="Igarashi R."/>
            <person name="Kawakoshi A."/>
            <person name="Sasagawa M."/>
            <person name="Fukada J."/>
            <person name="Nakamura S."/>
            <person name="Katano Y."/>
            <person name="Hanada S."/>
            <person name="Kamagata Y."/>
            <person name="Nakamura N."/>
            <person name="Yamazaki S."/>
            <person name="Fujita N."/>
        </authorList>
    </citation>
    <scope>NUCLEOTIDE SEQUENCE [LARGE SCALE GENOMIC DNA]</scope>
    <source>
        <strain evidence="3">ATCC 700054 / DSM 10555 / JCM 9379 / NBRC 101784 / NCIMB 13414 / VKM Ac-1990 / NM-1</strain>
    </source>
</reference>
<protein>
    <submittedName>
        <fullName evidence="2">ArsR family transcriptional regulator</fullName>
    </submittedName>
</protein>
<organism evidence="2 3">
    <name type="scientific">Microlunatus phosphovorus (strain ATCC 700054 / DSM 10555 / JCM 9379 / NBRC 101784 / NCIMB 13414 / VKM Ac-1990 / NM-1)</name>
    <dbReference type="NCBI Taxonomy" id="1032480"/>
    <lineage>
        <taxon>Bacteria</taxon>
        <taxon>Bacillati</taxon>
        <taxon>Actinomycetota</taxon>
        <taxon>Actinomycetes</taxon>
        <taxon>Propionibacteriales</taxon>
        <taxon>Propionibacteriaceae</taxon>
        <taxon>Microlunatus</taxon>
    </lineage>
</organism>
<dbReference type="GO" id="GO:0097063">
    <property type="term" value="F:cadmium ion sensor activity"/>
    <property type="evidence" value="ECO:0007669"/>
    <property type="project" value="TreeGrafter"/>
</dbReference>
<dbReference type="eggNOG" id="COG0640">
    <property type="taxonomic scope" value="Bacteria"/>
</dbReference>
<evidence type="ECO:0000259" key="1">
    <source>
        <dbReference type="PROSITE" id="PS50987"/>
    </source>
</evidence>
<sequence>MDDEMTAAPRVVVDAEALGRVGKALADPTRRRLLLSLVQGPTFPSDMADDLGLTRANVSNHLTCLRGCGLVSTVPVGRRVRYELADPRLAGALAQLASLVLVVADGDEPGEPCGPEDYDCDDELDVLTADPSAVVVGVSYG</sequence>
<dbReference type="HOGENOM" id="CLU_097806_5_2_11"/>
<dbReference type="SMART" id="SM00418">
    <property type="entry name" value="HTH_ARSR"/>
    <property type="match status" value="1"/>
</dbReference>
<evidence type="ECO:0000313" key="3">
    <source>
        <dbReference type="Proteomes" id="UP000007947"/>
    </source>
</evidence>
<dbReference type="EMBL" id="AP012204">
    <property type="protein sequence ID" value="BAK38241.1"/>
    <property type="molecule type" value="Genomic_DNA"/>
</dbReference>
<dbReference type="InterPro" id="IPR001845">
    <property type="entry name" value="HTH_ArsR_DNA-bd_dom"/>
</dbReference>
<dbReference type="GO" id="GO:0046686">
    <property type="term" value="P:response to cadmium ion"/>
    <property type="evidence" value="ECO:0007669"/>
    <property type="project" value="TreeGrafter"/>
</dbReference>
<dbReference type="PRINTS" id="PR00778">
    <property type="entry name" value="HTHARSR"/>
</dbReference>
<dbReference type="InterPro" id="IPR011991">
    <property type="entry name" value="ArsR-like_HTH"/>
</dbReference>
<dbReference type="KEGG" id="mph:MLP_52270"/>
<dbReference type="PROSITE" id="PS50987">
    <property type="entry name" value="HTH_ARSR_2"/>
    <property type="match status" value="1"/>
</dbReference>
<dbReference type="GO" id="GO:0032791">
    <property type="term" value="F:lead ion binding"/>
    <property type="evidence" value="ECO:0007669"/>
    <property type="project" value="TreeGrafter"/>
</dbReference>
<dbReference type="InterPro" id="IPR036388">
    <property type="entry name" value="WH-like_DNA-bd_sf"/>
</dbReference>
<dbReference type="InterPro" id="IPR052543">
    <property type="entry name" value="HTH_Metal-responsive_Reg"/>
</dbReference>
<accession>F5XIK3</accession>
<evidence type="ECO:0000313" key="2">
    <source>
        <dbReference type="EMBL" id="BAK38241.1"/>
    </source>
</evidence>
<keyword evidence="3" id="KW-1185">Reference proteome</keyword>
<name>F5XIK3_MICPN</name>
<dbReference type="GO" id="GO:0003700">
    <property type="term" value="F:DNA-binding transcription factor activity"/>
    <property type="evidence" value="ECO:0007669"/>
    <property type="project" value="InterPro"/>
</dbReference>
<dbReference type="GO" id="GO:0003677">
    <property type="term" value="F:DNA binding"/>
    <property type="evidence" value="ECO:0007669"/>
    <property type="project" value="TreeGrafter"/>
</dbReference>
<dbReference type="SUPFAM" id="SSF46785">
    <property type="entry name" value="Winged helix' DNA-binding domain"/>
    <property type="match status" value="1"/>
</dbReference>
<dbReference type="InterPro" id="IPR036390">
    <property type="entry name" value="WH_DNA-bd_sf"/>
</dbReference>
<feature type="domain" description="HTH arsR-type" evidence="1">
    <location>
        <begin position="10"/>
        <end position="104"/>
    </location>
</feature>
<dbReference type="AlphaFoldDB" id="F5XIK3"/>
<gene>
    <name evidence="2" type="ordered locus">MLP_52270</name>
</gene>
<proteinExistence type="predicted"/>
<dbReference type="CDD" id="cd00090">
    <property type="entry name" value="HTH_ARSR"/>
    <property type="match status" value="1"/>
</dbReference>
<dbReference type="STRING" id="1032480.MLP_52270"/>
<dbReference type="Proteomes" id="UP000007947">
    <property type="component" value="Chromosome"/>
</dbReference>
<dbReference type="PANTHER" id="PTHR39168:SF2">
    <property type="entry name" value="HTH-TYPE TRANSCRIPTIONAL REGULATOR CMTR"/>
    <property type="match status" value="1"/>
</dbReference>
<dbReference type="Pfam" id="PF01022">
    <property type="entry name" value="HTH_5"/>
    <property type="match status" value="1"/>
</dbReference>
<dbReference type="GO" id="GO:0010288">
    <property type="term" value="P:response to lead ion"/>
    <property type="evidence" value="ECO:0007669"/>
    <property type="project" value="TreeGrafter"/>
</dbReference>
<dbReference type="Gene3D" id="1.10.10.10">
    <property type="entry name" value="Winged helix-like DNA-binding domain superfamily/Winged helix DNA-binding domain"/>
    <property type="match status" value="1"/>
</dbReference>
<dbReference type="NCBIfam" id="NF033788">
    <property type="entry name" value="HTH_metalloreg"/>
    <property type="match status" value="1"/>
</dbReference>
<dbReference type="PANTHER" id="PTHR39168">
    <property type="entry name" value="TRANSCRIPTIONAL REGULATOR-RELATED"/>
    <property type="match status" value="1"/>
</dbReference>